<dbReference type="PANTHER" id="PTHR43611">
    <property type="entry name" value="ALPHA-D-GLUCOSE 1-PHOSPHATE PHOSPHATASE"/>
    <property type="match status" value="1"/>
</dbReference>
<dbReference type="RefSeq" id="WP_081899952.1">
    <property type="nucleotide sequence ID" value="NZ_JOEF01000001.1"/>
</dbReference>
<dbReference type="OrthoDB" id="9797415at2"/>
<organism evidence="1 2">
    <name type="scientific">Allokutzneria albata</name>
    <name type="common">Kibdelosporangium albatum</name>
    <dbReference type="NCBI Taxonomy" id="211114"/>
    <lineage>
        <taxon>Bacteria</taxon>
        <taxon>Bacillati</taxon>
        <taxon>Actinomycetota</taxon>
        <taxon>Actinomycetes</taxon>
        <taxon>Pseudonocardiales</taxon>
        <taxon>Pseudonocardiaceae</taxon>
        <taxon>Allokutzneria</taxon>
    </lineage>
</organism>
<dbReference type="STRING" id="211114.SAMN04489726_6570"/>
<proteinExistence type="predicted"/>
<protein>
    <submittedName>
        <fullName evidence="1">Haloacid dehalogenase superfamily, subfamily IA, variant 3 with third motif having DD or ED</fullName>
    </submittedName>
</protein>
<dbReference type="Proteomes" id="UP000183376">
    <property type="component" value="Chromosome I"/>
</dbReference>
<dbReference type="InterPro" id="IPR006439">
    <property type="entry name" value="HAD-SF_hydro_IA"/>
</dbReference>
<dbReference type="eggNOG" id="COG1011">
    <property type="taxonomic scope" value="Bacteria"/>
</dbReference>
<dbReference type="SUPFAM" id="SSF56784">
    <property type="entry name" value="HAD-like"/>
    <property type="match status" value="1"/>
</dbReference>
<dbReference type="NCBIfam" id="TIGR01509">
    <property type="entry name" value="HAD-SF-IA-v3"/>
    <property type="match status" value="1"/>
</dbReference>
<evidence type="ECO:0000313" key="2">
    <source>
        <dbReference type="Proteomes" id="UP000183376"/>
    </source>
</evidence>
<dbReference type="PANTHER" id="PTHR43611:SF3">
    <property type="entry name" value="FLAVIN MONONUCLEOTIDE HYDROLASE 1, CHLOROPLATIC"/>
    <property type="match status" value="1"/>
</dbReference>
<sequence length="305" mass="32437">MRGEGLSGRPSLLLLDLDGVLRRFGSAAPVEDRYDLPRDSLAAAAFAADVLGPALVGDIDAEQWWAAARDRLVADHSTVDTEAAGAAMRAFMRPGEVVPEALELVRAVRGTGCRVALLTNATSRLEDDLRLLGLDREVDAVVSSERIGRAKPDPEAYRRALRVLQHSPATTLFCDDTAENVVAAAGLGIDAAHVPTTGSLREALRARGLLDADPAPGGSTVDTQLQALVVLHDKDEAEELAGELLAEGWAPCTVHRELLAGEDDAEDADWVVLVETTPDGLPAIHSQDQLELLADRYDGFVTDTG</sequence>
<dbReference type="AlphaFoldDB" id="A0A1H0BBL0"/>
<reference evidence="1 2" key="1">
    <citation type="submission" date="2016-10" db="EMBL/GenBank/DDBJ databases">
        <authorList>
            <person name="de Groot N.N."/>
        </authorList>
    </citation>
    <scope>NUCLEOTIDE SEQUENCE [LARGE SCALE GENOMIC DNA]</scope>
    <source>
        <strain evidence="1 2">DSM 44149</strain>
    </source>
</reference>
<accession>A0A1H0BBL0</accession>
<dbReference type="PRINTS" id="PR00413">
    <property type="entry name" value="HADHALOGNASE"/>
</dbReference>
<dbReference type="SFLD" id="SFLDS00003">
    <property type="entry name" value="Haloacid_Dehalogenase"/>
    <property type="match status" value="1"/>
</dbReference>
<dbReference type="Gene3D" id="3.40.50.1000">
    <property type="entry name" value="HAD superfamily/HAD-like"/>
    <property type="match status" value="1"/>
</dbReference>
<keyword evidence="2" id="KW-1185">Reference proteome</keyword>
<dbReference type="InterPro" id="IPR023214">
    <property type="entry name" value="HAD_sf"/>
</dbReference>
<evidence type="ECO:0000313" key="1">
    <source>
        <dbReference type="EMBL" id="SDN42763.1"/>
    </source>
</evidence>
<dbReference type="EMBL" id="LT629701">
    <property type="protein sequence ID" value="SDN42763.1"/>
    <property type="molecule type" value="Genomic_DNA"/>
</dbReference>
<name>A0A1H0BBL0_ALLAB</name>
<gene>
    <name evidence="1" type="ORF">SAMN04489726_6570</name>
</gene>
<dbReference type="InterPro" id="IPR036412">
    <property type="entry name" value="HAD-like_sf"/>
</dbReference>
<dbReference type="SFLD" id="SFLDG01129">
    <property type="entry name" value="C1.5:_HAD__Beta-PGM__Phosphata"/>
    <property type="match status" value="1"/>
</dbReference>
<dbReference type="Pfam" id="PF00702">
    <property type="entry name" value="Hydrolase"/>
    <property type="match status" value="1"/>
</dbReference>